<dbReference type="EMBL" id="CP071517">
    <property type="protein sequence ID" value="QSX75733.1"/>
    <property type="molecule type" value="Genomic_DNA"/>
</dbReference>
<dbReference type="Proteomes" id="UP000663400">
    <property type="component" value="Chromosome"/>
</dbReference>
<dbReference type="InterPro" id="IPR011547">
    <property type="entry name" value="SLC26A/SulP_dom"/>
</dbReference>
<name>A0ABX7RE27_9GAMM</name>
<feature type="transmembrane region" description="Helical" evidence="5">
    <location>
        <begin position="329"/>
        <end position="349"/>
    </location>
</feature>
<feature type="transmembrane region" description="Helical" evidence="5">
    <location>
        <begin position="206"/>
        <end position="224"/>
    </location>
</feature>
<feature type="transmembrane region" description="Helical" evidence="5">
    <location>
        <begin position="355"/>
        <end position="373"/>
    </location>
</feature>
<dbReference type="CDD" id="cd07042">
    <property type="entry name" value="STAS_SulP_like_sulfate_transporter"/>
    <property type="match status" value="1"/>
</dbReference>
<organism evidence="7 8">
    <name type="scientific">Lysobacter arenosi</name>
    <dbReference type="NCBI Taxonomy" id="2795387"/>
    <lineage>
        <taxon>Bacteria</taxon>
        <taxon>Pseudomonadati</taxon>
        <taxon>Pseudomonadota</taxon>
        <taxon>Gammaproteobacteria</taxon>
        <taxon>Lysobacterales</taxon>
        <taxon>Lysobacteraceae</taxon>
        <taxon>Lysobacter</taxon>
    </lineage>
</organism>
<feature type="transmembrane region" description="Helical" evidence="5">
    <location>
        <begin position="138"/>
        <end position="160"/>
    </location>
</feature>
<dbReference type="PANTHER" id="PTHR11814">
    <property type="entry name" value="SULFATE TRANSPORTER"/>
    <property type="match status" value="1"/>
</dbReference>
<evidence type="ECO:0000313" key="8">
    <source>
        <dbReference type="Proteomes" id="UP000663400"/>
    </source>
</evidence>
<feature type="transmembrane region" description="Helical" evidence="5">
    <location>
        <begin position="75"/>
        <end position="95"/>
    </location>
</feature>
<evidence type="ECO:0000256" key="4">
    <source>
        <dbReference type="ARBA" id="ARBA00023136"/>
    </source>
</evidence>
<accession>A0ABX7RE27</accession>
<keyword evidence="8" id="KW-1185">Reference proteome</keyword>
<keyword evidence="3 5" id="KW-1133">Transmembrane helix</keyword>
<evidence type="ECO:0000313" key="7">
    <source>
        <dbReference type="EMBL" id="QSX75733.1"/>
    </source>
</evidence>
<dbReference type="InterPro" id="IPR002645">
    <property type="entry name" value="STAS_dom"/>
</dbReference>
<feature type="transmembrane region" description="Helical" evidence="5">
    <location>
        <begin position="51"/>
        <end position="68"/>
    </location>
</feature>
<dbReference type="SUPFAM" id="SSF52091">
    <property type="entry name" value="SpoIIaa-like"/>
    <property type="match status" value="1"/>
</dbReference>
<keyword evidence="2 5" id="KW-0812">Transmembrane</keyword>
<evidence type="ECO:0000256" key="1">
    <source>
        <dbReference type="ARBA" id="ARBA00004141"/>
    </source>
</evidence>
<proteinExistence type="predicted"/>
<reference evidence="7 8" key="1">
    <citation type="submission" date="2021-02" db="EMBL/GenBank/DDBJ databases">
        <title>Lysobacter arenosi sp. nov., isolated from soil of gangwondo yeongwol, south Korea.</title>
        <authorList>
            <person name="Kim K.R."/>
            <person name="Kim K.H."/>
            <person name="Jeon C.O."/>
        </authorList>
    </citation>
    <scope>NUCLEOTIDE SEQUENCE [LARGE SCALE GENOMIC DNA]</scope>
    <source>
        <strain evidence="7 8">R7</strain>
    </source>
</reference>
<feature type="transmembrane region" description="Helical" evidence="5">
    <location>
        <begin position="101"/>
        <end position="126"/>
    </location>
</feature>
<comment type="subcellular location">
    <subcellularLocation>
        <location evidence="1">Membrane</location>
        <topology evidence="1">Multi-pass membrane protein</topology>
    </subcellularLocation>
</comment>
<evidence type="ECO:0000256" key="3">
    <source>
        <dbReference type="ARBA" id="ARBA00022989"/>
    </source>
</evidence>
<feature type="transmembrane region" description="Helical" evidence="5">
    <location>
        <begin position="385"/>
        <end position="417"/>
    </location>
</feature>
<dbReference type="PROSITE" id="PS50801">
    <property type="entry name" value="STAS"/>
    <property type="match status" value="1"/>
</dbReference>
<feature type="transmembrane region" description="Helical" evidence="5">
    <location>
        <begin position="21"/>
        <end position="45"/>
    </location>
</feature>
<evidence type="ECO:0000256" key="5">
    <source>
        <dbReference type="SAM" id="Phobius"/>
    </source>
</evidence>
<protein>
    <submittedName>
        <fullName evidence="7">Sulfate permease</fullName>
    </submittedName>
</protein>
<dbReference type="Pfam" id="PF00916">
    <property type="entry name" value="Sulfate_transp"/>
    <property type="match status" value="1"/>
</dbReference>
<dbReference type="InterPro" id="IPR036513">
    <property type="entry name" value="STAS_dom_sf"/>
</dbReference>
<sequence length="570" mass="60881">MNGWMRWLPGLQIIRRYEAAWLPNDLMAGLVLTTMLVPVGIAYAVASGVPGIYGLYATIVPLLAYALFGPSRILVLGPDSSLAAVILAVVLPLSAGDAARAVVVASLMAVVSGLVCILIGVLRLGFVTELLSKPIRYGYMNGIALTVLVSQLPKLFGFSIDSAGPLRDLSSTTQAILGGQANWTAFAVGAGTLVLILLLKPYKQIPGLLIAVIAATFVVGALSLDETAGVKVLGQLPQGLPSFVLPWIEPADLAQVVIGGCAVAMVAFADTSVLSRTYAAKTGTYVDPNQEMVGLGAANLAAGLFQGFPISSSSSRTPVAEAAGSKTQLTGVVGAIAVALLLVFAPNLLEHLPSSALAAVVIAAAIGLFEFADLRRIYRIQQWEFWLSIACFVGVAVLGVIPGIGIAILIAVIEFLWDGWRPHHAVMGRVDGIRGFHDIRRYPQARLVPGLVLFRWDAPLFFANAELFHQRVLEAVAQSPTPARRIIVAAEPVTSIDVTSADMLAELERSLRESGVEFRFAELKDPVKDKLLRFEILERFGPMYPTIGAAVDAYLEEHSVDWHWEDEESD</sequence>
<dbReference type="InterPro" id="IPR001902">
    <property type="entry name" value="SLC26A/SulP_fam"/>
</dbReference>
<evidence type="ECO:0000259" key="6">
    <source>
        <dbReference type="PROSITE" id="PS50801"/>
    </source>
</evidence>
<dbReference type="Gene3D" id="3.30.750.24">
    <property type="entry name" value="STAS domain"/>
    <property type="match status" value="1"/>
</dbReference>
<feature type="transmembrane region" description="Helical" evidence="5">
    <location>
        <begin position="180"/>
        <end position="199"/>
    </location>
</feature>
<gene>
    <name evidence="7" type="primary">sulP</name>
    <name evidence="7" type="ORF">HIV01_004190</name>
</gene>
<feature type="domain" description="STAS" evidence="6">
    <location>
        <begin position="441"/>
        <end position="554"/>
    </location>
</feature>
<dbReference type="Pfam" id="PF01740">
    <property type="entry name" value="STAS"/>
    <property type="match status" value="1"/>
</dbReference>
<dbReference type="RefSeq" id="WP_200605089.1">
    <property type="nucleotide sequence ID" value="NZ_CP071517.1"/>
</dbReference>
<evidence type="ECO:0000256" key="2">
    <source>
        <dbReference type="ARBA" id="ARBA00022692"/>
    </source>
</evidence>
<keyword evidence="4 5" id="KW-0472">Membrane</keyword>
<feature type="transmembrane region" description="Helical" evidence="5">
    <location>
        <begin position="244"/>
        <end position="268"/>
    </location>
</feature>
<dbReference type="NCBIfam" id="TIGR00815">
    <property type="entry name" value="sulP"/>
    <property type="match status" value="1"/>
</dbReference>